<dbReference type="Pfam" id="PF01569">
    <property type="entry name" value="PAP2"/>
    <property type="match status" value="1"/>
</dbReference>
<keyword evidence="5 7" id="KW-1133">Transmembrane helix</keyword>
<comment type="subcellular location">
    <subcellularLocation>
        <location evidence="1">Cell membrane</location>
        <topology evidence="1">Multi-pass membrane protein</topology>
    </subcellularLocation>
</comment>
<feature type="transmembrane region" description="Helical" evidence="7">
    <location>
        <begin position="12"/>
        <end position="35"/>
    </location>
</feature>
<feature type="transmembrane region" description="Helical" evidence="7">
    <location>
        <begin position="160"/>
        <end position="178"/>
    </location>
</feature>
<evidence type="ECO:0000313" key="10">
    <source>
        <dbReference type="Proteomes" id="UP000309872"/>
    </source>
</evidence>
<keyword evidence="4" id="KW-0378">Hydrolase</keyword>
<gene>
    <name evidence="9" type="ORF">FAZ19_20430</name>
</gene>
<keyword evidence="2" id="KW-1003">Cell membrane</keyword>
<evidence type="ECO:0000256" key="1">
    <source>
        <dbReference type="ARBA" id="ARBA00004651"/>
    </source>
</evidence>
<dbReference type="Proteomes" id="UP000309872">
    <property type="component" value="Unassembled WGS sequence"/>
</dbReference>
<reference evidence="9 10" key="1">
    <citation type="submission" date="2019-04" db="EMBL/GenBank/DDBJ databases">
        <title>Sphingobacterium olei sp. nov., isolated from oil-contaminated soil.</title>
        <authorList>
            <person name="Liu B."/>
        </authorList>
    </citation>
    <scope>NUCLEOTIDE SEQUENCE [LARGE SCALE GENOMIC DNA]</scope>
    <source>
        <strain evidence="9 10">Y3L14</strain>
    </source>
</reference>
<evidence type="ECO:0000256" key="2">
    <source>
        <dbReference type="ARBA" id="ARBA00022475"/>
    </source>
</evidence>
<keyword evidence="6 7" id="KW-0472">Membrane</keyword>
<comment type="caution">
    <text evidence="9">The sequence shown here is derived from an EMBL/GenBank/DDBJ whole genome shotgun (WGS) entry which is preliminary data.</text>
</comment>
<dbReference type="OrthoDB" id="9773582at2"/>
<sequence>MHSNPLRFKQLLFDLRFVLLALLLVEIVCGFVSLKYDQTEQFRFVNAIHHEWADWFFRLFTNVGDGLFVVAVGLLLIFTRYKYAILTIVSFLLSGLVAQIIKKSVKMPRPGSVFKDDPTWYTLPDYHIHGNYSFPSGHTTSVFALMMVLYYVFPSQRSNPLFFILACLAGYSRVYLSQHWTGDVYIGAIIGSVVTFLIIYLFQHMKWYHSKWANSKFRL</sequence>
<accession>A0A4U0GX88</accession>
<protein>
    <submittedName>
        <fullName evidence="9">Phosphatase PAP2 family protein</fullName>
    </submittedName>
</protein>
<feature type="domain" description="Phosphatidic acid phosphatase type 2/haloperoxidase" evidence="8">
    <location>
        <begin position="84"/>
        <end position="199"/>
    </location>
</feature>
<evidence type="ECO:0000313" key="9">
    <source>
        <dbReference type="EMBL" id="TJY62432.1"/>
    </source>
</evidence>
<evidence type="ECO:0000256" key="7">
    <source>
        <dbReference type="SAM" id="Phobius"/>
    </source>
</evidence>
<dbReference type="InterPro" id="IPR036938">
    <property type="entry name" value="PAP2/HPO_sf"/>
</dbReference>
<feature type="transmembrane region" description="Helical" evidence="7">
    <location>
        <begin position="132"/>
        <end position="153"/>
    </location>
</feature>
<dbReference type="GO" id="GO:0016787">
    <property type="term" value="F:hydrolase activity"/>
    <property type="evidence" value="ECO:0007669"/>
    <property type="project" value="UniProtKB-KW"/>
</dbReference>
<dbReference type="Gene3D" id="1.20.144.10">
    <property type="entry name" value="Phosphatidic acid phosphatase type 2/haloperoxidase"/>
    <property type="match status" value="1"/>
</dbReference>
<evidence type="ECO:0000256" key="3">
    <source>
        <dbReference type="ARBA" id="ARBA00022692"/>
    </source>
</evidence>
<dbReference type="AlphaFoldDB" id="A0A4U0GX88"/>
<dbReference type="EMBL" id="SUKA01000008">
    <property type="protein sequence ID" value="TJY62432.1"/>
    <property type="molecule type" value="Genomic_DNA"/>
</dbReference>
<name>A0A4U0GX88_9SPHI</name>
<dbReference type="GO" id="GO:0005886">
    <property type="term" value="C:plasma membrane"/>
    <property type="evidence" value="ECO:0007669"/>
    <property type="project" value="UniProtKB-SubCell"/>
</dbReference>
<dbReference type="RefSeq" id="WP_136822630.1">
    <property type="nucleotide sequence ID" value="NZ_BMJX01000008.1"/>
</dbReference>
<dbReference type="PANTHER" id="PTHR14969:SF62">
    <property type="entry name" value="DECAPRENYLPHOSPHORYL-5-PHOSPHORIBOSE PHOSPHATASE RV3807C-RELATED"/>
    <property type="match status" value="1"/>
</dbReference>
<dbReference type="SMART" id="SM00014">
    <property type="entry name" value="acidPPc"/>
    <property type="match status" value="1"/>
</dbReference>
<proteinExistence type="predicted"/>
<keyword evidence="3 7" id="KW-0812">Transmembrane</keyword>
<feature type="transmembrane region" description="Helical" evidence="7">
    <location>
        <begin position="184"/>
        <end position="202"/>
    </location>
</feature>
<dbReference type="PANTHER" id="PTHR14969">
    <property type="entry name" value="SPHINGOSINE-1-PHOSPHATE PHOSPHOHYDROLASE"/>
    <property type="match status" value="1"/>
</dbReference>
<evidence type="ECO:0000256" key="5">
    <source>
        <dbReference type="ARBA" id="ARBA00022989"/>
    </source>
</evidence>
<evidence type="ECO:0000259" key="8">
    <source>
        <dbReference type="SMART" id="SM00014"/>
    </source>
</evidence>
<feature type="transmembrane region" description="Helical" evidence="7">
    <location>
        <begin position="55"/>
        <end position="76"/>
    </location>
</feature>
<keyword evidence="10" id="KW-1185">Reference proteome</keyword>
<dbReference type="InterPro" id="IPR000326">
    <property type="entry name" value="PAP2/HPO"/>
</dbReference>
<evidence type="ECO:0000256" key="6">
    <source>
        <dbReference type="ARBA" id="ARBA00023136"/>
    </source>
</evidence>
<feature type="transmembrane region" description="Helical" evidence="7">
    <location>
        <begin position="83"/>
        <end position="101"/>
    </location>
</feature>
<dbReference type="SUPFAM" id="SSF48317">
    <property type="entry name" value="Acid phosphatase/Vanadium-dependent haloperoxidase"/>
    <property type="match status" value="1"/>
</dbReference>
<organism evidence="9 10">
    <name type="scientific">Sphingobacterium alkalisoli</name>
    <dbReference type="NCBI Taxonomy" id="1874115"/>
    <lineage>
        <taxon>Bacteria</taxon>
        <taxon>Pseudomonadati</taxon>
        <taxon>Bacteroidota</taxon>
        <taxon>Sphingobacteriia</taxon>
        <taxon>Sphingobacteriales</taxon>
        <taxon>Sphingobacteriaceae</taxon>
        <taxon>Sphingobacterium</taxon>
    </lineage>
</organism>
<evidence type="ECO:0000256" key="4">
    <source>
        <dbReference type="ARBA" id="ARBA00022801"/>
    </source>
</evidence>